<comment type="caution">
    <text evidence="1">The sequence shown here is derived from an EMBL/GenBank/DDBJ whole genome shotgun (WGS) entry which is preliminary data.</text>
</comment>
<evidence type="ECO:0000313" key="2">
    <source>
        <dbReference type="Proteomes" id="UP001064048"/>
    </source>
</evidence>
<name>A0ACC0JF44_CHOFU</name>
<protein>
    <submittedName>
        <fullName evidence="1">Uncharacterized protein</fullName>
    </submittedName>
</protein>
<gene>
    <name evidence="1" type="ORF">MSG28_006503</name>
</gene>
<proteinExistence type="predicted"/>
<dbReference type="EMBL" id="CM046110">
    <property type="protein sequence ID" value="KAI8422750.1"/>
    <property type="molecule type" value="Genomic_DNA"/>
</dbReference>
<sequence length="1224" mass="138928">MLRCILLILAIVKVSVGFSDVGKWDLPLGGEYCDFTLAKSLFKDSIVKITIGCDNVDSNLTVSYRWDQSSCSPDYFHYFEKKSSSLITVANEGVYILSIAVLSTTKFNGTVHIEMVKDSSYLSAAIYPLLPFFGVMCAVYTVLCAAWLVVCGLQWRDLLRIQYWIGGVALLGMIESATYFNAEAYMFAEWVSVAKRALARMLADDSNRDLLLSEAPMSLLDSAICWWVFVSLAHTMRTLQLRRQLDSIFLYNTVDWKEVWMDEAYWHILFASVLTVIMVLWRPTNNNQRYAFTPLLDNADDEDDGTSVTEIEREAREPQENTNTLDSDLRWVEENIPTSTLPLLDSDEEIINTKFEVSKMHISQLVDSLAKFVKAFRRSRQGPTNLLSDNTRNFYKVFCGCSHLLPSFVEEHYAYAEQLFERMVMSEEHWVEIIPWSMSSTNVTSACLRHVPLNLPDSMLLMIRLSGSDRPQGLQSSWIMLDRGWLWSNSINCGTLSGALSISTAILRIVESLVADGIFNCFVDIYLSFVKYTIREIGLRTFFKSDRNPSMAKKSLEKWLLLLMFLLKKEGSSLRCDRRPYGSTTQASPSDGRYQLNVLGADDTYLPEQAYTVQLTRTDDESEFIAFVVSAEAELKQDPRNPRRLVAQNPGELRPQATGKYSDRCLYSVEQSSYNTKSSVELYWKAPATGRGCVTLRAMVAESQEIWFEDGAPLTVKLCEDMRQPDDVSPNINYECKVCDEAKYEVTFEGSWSRNIHPRLYPESDWLPRFSDLVGASHAADYVLWAPGNLASDGLKDLAEHANTSTLEAEIREKSANIETFPQDAVSRVQISSYDKNSPFYEMDMKDLRPFGRLHIKLIRTYPRECEESSEEEGGAPEVEEKKPEDNGSQEPDEPSRYQYPDIASDGRSSETPLEVDPNATEECPLTPWGEWSRCEGMCENGQLVGYKWRERFHLVDGIAVEKYDPNVTWEAPPKGNGCVMLHAYVAIKMEVYYNNQGPLTKRICEDQRKPEDMLPKVNADCQVCEDAKYKSANDEMLPPVPIRQATIRNVPKVKPFARIKFELIRIYHLTPNCFEKPTEEDENNDQNGEEEADSDDSGDETEETGPTEDREDSSQTTTTTTEGPMVTDPDSPENCPMTEWQDWSPCEGPCEDGKRYGAHTRYRYHVVDGVTLKEGSDDIPPECLDQDQDIEICEEDCVETTDAPVLSSNRLLRAPVGVIGFSF</sequence>
<reference evidence="1 2" key="1">
    <citation type="journal article" date="2022" name="Genome Biol. Evol.">
        <title>The Spruce Budworm Genome: Reconstructing the Evolutionary History of Antifreeze Proteins.</title>
        <authorList>
            <person name="Beliveau C."/>
            <person name="Gagne P."/>
            <person name="Picq S."/>
            <person name="Vernygora O."/>
            <person name="Keeling C.I."/>
            <person name="Pinkney K."/>
            <person name="Doucet D."/>
            <person name="Wen F."/>
            <person name="Johnston J.S."/>
            <person name="Maaroufi H."/>
            <person name="Boyle B."/>
            <person name="Laroche J."/>
            <person name="Dewar K."/>
            <person name="Juretic N."/>
            <person name="Blackburn G."/>
            <person name="Nisole A."/>
            <person name="Brunet B."/>
            <person name="Brandao M."/>
            <person name="Lumley L."/>
            <person name="Duan J."/>
            <person name="Quan G."/>
            <person name="Lucarotti C.J."/>
            <person name="Roe A.D."/>
            <person name="Sperling F.A.H."/>
            <person name="Levesque R.C."/>
            <person name="Cusson M."/>
        </authorList>
    </citation>
    <scope>NUCLEOTIDE SEQUENCE [LARGE SCALE GENOMIC DNA]</scope>
    <source>
        <strain evidence="1">Glfc:IPQL:Cfum</strain>
    </source>
</reference>
<organism evidence="1 2">
    <name type="scientific">Choristoneura fumiferana</name>
    <name type="common">Spruce budworm moth</name>
    <name type="synonym">Archips fumiferana</name>
    <dbReference type="NCBI Taxonomy" id="7141"/>
    <lineage>
        <taxon>Eukaryota</taxon>
        <taxon>Metazoa</taxon>
        <taxon>Ecdysozoa</taxon>
        <taxon>Arthropoda</taxon>
        <taxon>Hexapoda</taxon>
        <taxon>Insecta</taxon>
        <taxon>Pterygota</taxon>
        <taxon>Neoptera</taxon>
        <taxon>Endopterygota</taxon>
        <taxon>Lepidoptera</taxon>
        <taxon>Glossata</taxon>
        <taxon>Ditrysia</taxon>
        <taxon>Tortricoidea</taxon>
        <taxon>Tortricidae</taxon>
        <taxon>Tortricinae</taxon>
        <taxon>Choristoneura</taxon>
    </lineage>
</organism>
<evidence type="ECO:0000313" key="1">
    <source>
        <dbReference type="EMBL" id="KAI8422750.1"/>
    </source>
</evidence>
<keyword evidence="2" id="KW-1185">Reference proteome</keyword>
<accession>A0ACC0JF44</accession>
<dbReference type="Proteomes" id="UP001064048">
    <property type="component" value="Chromosome 10"/>
</dbReference>